<keyword evidence="2" id="KW-1185">Reference proteome</keyword>
<dbReference type="Proteomes" id="UP000248326">
    <property type="component" value="Unassembled WGS sequence"/>
</dbReference>
<accession>A0A318S6P2</accession>
<evidence type="ECO:0000313" key="2">
    <source>
        <dbReference type="Proteomes" id="UP000248326"/>
    </source>
</evidence>
<dbReference type="AlphaFoldDB" id="A0A318S6P2"/>
<dbReference type="EMBL" id="QJSX01000007">
    <property type="protein sequence ID" value="PYE53883.1"/>
    <property type="molecule type" value="Genomic_DNA"/>
</dbReference>
<evidence type="ECO:0008006" key="3">
    <source>
        <dbReference type="Google" id="ProtNLM"/>
    </source>
</evidence>
<gene>
    <name evidence="1" type="ORF">DES52_107141</name>
</gene>
<dbReference type="RefSeq" id="WP_110886788.1">
    <property type="nucleotide sequence ID" value="NZ_QJSX01000007.1"/>
</dbReference>
<comment type="caution">
    <text evidence="1">The sequence shown here is derived from an EMBL/GenBank/DDBJ whole genome shotgun (WGS) entry which is preliminary data.</text>
</comment>
<evidence type="ECO:0000313" key="1">
    <source>
        <dbReference type="EMBL" id="PYE53883.1"/>
    </source>
</evidence>
<reference evidence="1 2" key="1">
    <citation type="submission" date="2018-06" db="EMBL/GenBank/DDBJ databases">
        <title>Genomic Encyclopedia of Type Strains, Phase IV (KMG-IV): sequencing the most valuable type-strain genomes for metagenomic binning, comparative biology and taxonomic classification.</title>
        <authorList>
            <person name="Goeker M."/>
        </authorList>
    </citation>
    <scope>NUCLEOTIDE SEQUENCE [LARGE SCALE GENOMIC DNA]</scope>
    <source>
        <strain evidence="1 2">DSM 18048</strain>
    </source>
</reference>
<dbReference type="InterPro" id="IPR018715">
    <property type="entry name" value="DUF2239"/>
</dbReference>
<organism evidence="1 2">
    <name type="scientific">Deinococcus yavapaiensis KR-236</name>
    <dbReference type="NCBI Taxonomy" id="694435"/>
    <lineage>
        <taxon>Bacteria</taxon>
        <taxon>Thermotogati</taxon>
        <taxon>Deinococcota</taxon>
        <taxon>Deinococci</taxon>
        <taxon>Deinococcales</taxon>
        <taxon>Deinococcaceae</taxon>
        <taxon>Deinococcus</taxon>
    </lineage>
</organism>
<dbReference type="Pfam" id="PF09998">
    <property type="entry name" value="DUF2239"/>
    <property type="match status" value="1"/>
</dbReference>
<proteinExistence type="predicted"/>
<dbReference type="OrthoDB" id="282960at2"/>
<name>A0A318S6P2_9DEIO</name>
<protein>
    <recommendedName>
        <fullName evidence="3">DUF2239 family protein</fullName>
    </recommendedName>
</protein>
<sequence length="186" mass="20998">MDATTYTAFQGDRRLVTAPLAELLHILKHHHDQQHDRHLDVVIFDDRTGRHVDFDLTGTLDDVLARYVSPAPAGPDRPKLGVTARDVTLLPRHWAWLDEQQGGASAALRRLVDEARKHDPRGQEARRAIETTRLFITAMAGDHPYYEEALRALYARQSDLFAHHTASWASDVRTHAARLAEPAFTS</sequence>